<protein>
    <submittedName>
        <fullName evidence="1">Uncharacterized protein</fullName>
    </submittedName>
</protein>
<organism evidence="1">
    <name type="scientific">marine sediment metagenome</name>
    <dbReference type="NCBI Taxonomy" id="412755"/>
    <lineage>
        <taxon>unclassified sequences</taxon>
        <taxon>metagenomes</taxon>
        <taxon>ecological metagenomes</taxon>
    </lineage>
</organism>
<evidence type="ECO:0000313" key="1">
    <source>
        <dbReference type="EMBL" id="KKK60750.1"/>
    </source>
</evidence>
<comment type="caution">
    <text evidence="1">The sequence shown here is derived from an EMBL/GenBank/DDBJ whole genome shotgun (WGS) entry which is preliminary data.</text>
</comment>
<dbReference type="EMBL" id="LAZR01062814">
    <property type="protein sequence ID" value="KKK60750.1"/>
    <property type="molecule type" value="Genomic_DNA"/>
</dbReference>
<proteinExistence type="predicted"/>
<name>A0A0F8XI51_9ZZZZ</name>
<dbReference type="AlphaFoldDB" id="A0A0F8XI51"/>
<reference evidence="1" key="1">
    <citation type="journal article" date="2015" name="Nature">
        <title>Complex archaea that bridge the gap between prokaryotes and eukaryotes.</title>
        <authorList>
            <person name="Spang A."/>
            <person name="Saw J.H."/>
            <person name="Jorgensen S.L."/>
            <person name="Zaremba-Niedzwiedzka K."/>
            <person name="Martijn J."/>
            <person name="Lind A.E."/>
            <person name="van Eijk R."/>
            <person name="Schleper C."/>
            <person name="Guy L."/>
            <person name="Ettema T.J."/>
        </authorList>
    </citation>
    <scope>NUCLEOTIDE SEQUENCE</scope>
</reference>
<accession>A0A0F8XI51</accession>
<gene>
    <name evidence="1" type="ORF">LCGC14_3021260</name>
</gene>
<feature type="non-terminal residue" evidence="1">
    <location>
        <position position="48"/>
    </location>
</feature>
<sequence length="48" mass="5622">MLESKYSTVKLYRGGEAKMPGPIHMRDRDPQFPKQALHFHYAGFDELQ</sequence>